<protein>
    <recommendedName>
        <fullName evidence="8">Protein phosphatase PP2A regulatory subunit A</fullName>
    </recommendedName>
</protein>
<keyword evidence="7" id="KW-1185">Reference proteome</keyword>
<keyword evidence="1" id="KW-0677">Repeat</keyword>
<dbReference type="GO" id="GO:0005829">
    <property type="term" value="C:cytosol"/>
    <property type="evidence" value="ECO:0007669"/>
    <property type="project" value="TreeGrafter"/>
</dbReference>
<proteinExistence type="inferred from homology"/>
<dbReference type="InterPro" id="IPR021133">
    <property type="entry name" value="HEAT_type_2"/>
</dbReference>
<evidence type="ECO:0000313" key="6">
    <source>
        <dbReference type="EMBL" id="GAO48285.1"/>
    </source>
</evidence>
<feature type="repeat" description="HEAT" evidence="3">
    <location>
        <begin position="287"/>
        <end position="322"/>
    </location>
</feature>
<evidence type="ECO:0008006" key="8">
    <source>
        <dbReference type="Google" id="ProtNLM"/>
    </source>
</evidence>
<dbReference type="PANTHER" id="PTHR10648:SF4">
    <property type="entry name" value="PROTEIN PHOSPHATASE 2 (FORMERLY 2A), REGULATORY SUBUNIT A, BETA ISOFORM-RELATED"/>
    <property type="match status" value="1"/>
</dbReference>
<dbReference type="InterPro" id="IPR055231">
    <property type="entry name" value="2AA_helical"/>
</dbReference>
<dbReference type="InterPro" id="IPR054573">
    <property type="entry name" value="PP2A/SF3B1-like_HEAT"/>
</dbReference>
<comment type="caution">
    <text evidence="6">The sequence shown here is derived from an EMBL/GenBank/DDBJ whole genome shotgun (WGS) entry which is preliminary data.</text>
</comment>
<evidence type="ECO:0000259" key="4">
    <source>
        <dbReference type="Pfam" id="PF22646"/>
    </source>
</evidence>
<feature type="repeat" description="HEAT" evidence="3">
    <location>
        <begin position="12"/>
        <end position="50"/>
    </location>
</feature>
<organism evidence="6 7">
    <name type="scientific">Saitoella complicata (strain BCRC 22490 / CBS 7301 / JCM 7358 / NBRC 10748 / NRRL Y-17804)</name>
    <dbReference type="NCBI Taxonomy" id="698492"/>
    <lineage>
        <taxon>Eukaryota</taxon>
        <taxon>Fungi</taxon>
        <taxon>Dikarya</taxon>
        <taxon>Ascomycota</taxon>
        <taxon>Taphrinomycotina</taxon>
        <taxon>Taphrinomycotina incertae sedis</taxon>
        <taxon>Saitoella</taxon>
    </lineage>
</organism>
<evidence type="ECO:0000256" key="2">
    <source>
        <dbReference type="ARBA" id="ARBA00038332"/>
    </source>
</evidence>
<dbReference type="InterPro" id="IPR016024">
    <property type="entry name" value="ARM-type_fold"/>
</dbReference>
<dbReference type="InterPro" id="IPR051023">
    <property type="entry name" value="PP2A_Regulatory_Subunit_A"/>
</dbReference>
<evidence type="ECO:0000259" key="5">
    <source>
        <dbReference type="Pfam" id="PF22956"/>
    </source>
</evidence>
<dbReference type="STRING" id="698492.A0A0E9NFU7"/>
<accession>A0A0E9NFU7</accession>
<gene>
    <name evidence="6" type="ORF">G7K_2463-t1</name>
</gene>
<dbReference type="GO" id="GO:0005634">
    <property type="term" value="C:nucleus"/>
    <property type="evidence" value="ECO:0007669"/>
    <property type="project" value="TreeGrafter"/>
</dbReference>
<dbReference type="InterPro" id="IPR011989">
    <property type="entry name" value="ARM-like"/>
</dbReference>
<name>A0A0E9NFU7_SAICN</name>
<feature type="repeat" description="HEAT" evidence="3">
    <location>
        <begin position="209"/>
        <end position="247"/>
    </location>
</feature>
<dbReference type="AlphaFoldDB" id="A0A0E9NFU7"/>
<dbReference type="OMA" id="NTLCMTW"/>
<reference evidence="6 7" key="1">
    <citation type="journal article" date="2011" name="J. Gen. Appl. Microbiol.">
        <title>Draft genome sequencing of the enigmatic yeast Saitoella complicata.</title>
        <authorList>
            <person name="Nishida H."/>
            <person name="Hamamoto M."/>
            <person name="Sugiyama J."/>
        </authorList>
    </citation>
    <scope>NUCLEOTIDE SEQUENCE [LARGE SCALE GENOMIC DNA]</scope>
    <source>
        <strain evidence="6 7">NRRL Y-17804</strain>
    </source>
</reference>
<dbReference type="SUPFAM" id="SSF48371">
    <property type="entry name" value="ARM repeat"/>
    <property type="match status" value="1"/>
</dbReference>
<dbReference type="Pfam" id="PF22956">
    <property type="entry name" value="VPS15-like_hel"/>
    <property type="match status" value="1"/>
</dbReference>
<dbReference type="PANTHER" id="PTHR10648">
    <property type="entry name" value="SERINE/THREONINE-PROTEIN PHOSPHATASE PP2A 65 KDA REGULATORY SUBUNIT"/>
    <property type="match status" value="1"/>
</dbReference>
<dbReference type="FunFam" id="1.25.10.10:FF:000062">
    <property type="entry name" value="Serine/threonine-protein phosphatase 2A regulatory subunit A alpha isoform"/>
    <property type="match status" value="1"/>
</dbReference>
<dbReference type="EMBL" id="BACD03000014">
    <property type="protein sequence ID" value="GAO48285.1"/>
    <property type="molecule type" value="Genomic_DNA"/>
</dbReference>
<reference evidence="6 7" key="2">
    <citation type="journal article" date="2014" name="J. Gen. Appl. Microbiol.">
        <title>The early diverging ascomycetous budding yeast Saitoella complicata has three histone deacetylases belonging to the Clr6, Hos2, and Rpd3 lineages.</title>
        <authorList>
            <person name="Nishida H."/>
            <person name="Matsumoto T."/>
            <person name="Kondo S."/>
            <person name="Hamamoto M."/>
            <person name="Yoshikawa H."/>
        </authorList>
    </citation>
    <scope>NUCLEOTIDE SEQUENCE [LARGE SCALE GENOMIC DNA]</scope>
    <source>
        <strain evidence="6 7">NRRL Y-17804</strain>
    </source>
</reference>
<evidence type="ECO:0000313" key="7">
    <source>
        <dbReference type="Proteomes" id="UP000033140"/>
    </source>
</evidence>
<dbReference type="GO" id="GO:0019888">
    <property type="term" value="F:protein phosphatase regulator activity"/>
    <property type="evidence" value="ECO:0007669"/>
    <property type="project" value="TreeGrafter"/>
</dbReference>
<dbReference type="Pfam" id="PF22646">
    <property type="entry name" value="PPP2R1A-like_HEAT"/>
    <property type="match status" value="1"/>
</dbReference>
<feature type="repeat" description="HEAT" evidence="3">
    <location>
        <begin position="366"/>
        <end position="404"/>
    </location>
</feature>
<feature type="repeat" description="HEAT" evidence="3">
    <location>
        <begin position="89"/>
        <end position="127"/>
    </location>
</feature>
<feature type="repeat" description="HEAT" evidence="3">
    <location>
        <begin position="327"/>
        <end position="365"/>
    </location>
</feature>
<dbReference type="PROSITE" id="PS50077">
    <property type="entry name" value="HEAT_REPEAT"/>
    <property type="match status" value="8"/>
</dbReference>
<dbReference type="Gene3D" id="1.25.10.10">
    <property type="entry name" value="Leucine-rich Repeat Variant"/>
    <property type="match status" value="1"/>
</dbReference>
<comment type="similarity">
    <text evidence="2">Belongs to the phosphatase 2A regulatory subunit A family.</text>
</comment>
<reference evidence="6 7" key="3">
    <citation type="journal article" date="2015" name="Genome Announc.">
        <title>Draft Genome Sequence of the Archiascomycetous Yeast Saitoella complicata.</title>
        <authorList>
            <person name="Yamauchi K."/>
            <person name="Kondo S."/>
            <person name="Hamamoto M."/>
            <person name="Takahashi Y."/>
            <person name="Ogura Y."/>
            <person name="Hayashi T."/>
            <person name="Nishida H."/>
        </authorList>
    </citation>
    <scope>NUCLEOTIDE SEQUENCE [LARGE SCALE GENOMIC DNA]</scope>
    <source>
        <strain evidence="6 7">NRRL Y-17804</strain>
    </source>
</reference>
<feature type="domain" description="Phosphatase PP2A regulatory subunit A/Splicing factor 3B subunit 1-like HEAT repeat" evidence="4">
    <location>
        <begin position="282"/>
        <end position="358"/>
    </location>
</feature>
<feature type="repeat" description="HEAT" evidence="3">
    <location>
        <begin position="405"/>
        <end position="443"/>
    </location>
</feature>
<dbReference type="Proteomes" id="UP000033140">
    <property type="component" value="Unassembled WGS sequence"/>
</dbReference>
<feature type="domain" description="Phosphatase 2A Regulatory Subunit A helical" evidence="5">
    <location>
        <begin position="366"/>
        <end position="534"/>
    </location>
</feature>
<sequence>MSAPNSSDELYPIAVLIDELKHDDVTLRLNAIRRLSTIAQALGEQRTRDELIPFIDESVDDEDEVLTVLAEELGNFTPYVGGPEHAHILLSPLDNLAAVEEPLVRDRAVESLNKIAEVLSPQQIEEYYLPLIARLSSGEWFTSRTSATGLYATVYPRAPEGTREGLRAAYGKLCRDETPMVRRASSTNLAKLITAAGESITNDLLIQEVVPLYMHLASDEQDSVRLLTVDPLIALSEKLGPEAAERELGSEMKAMIEDKSWRVRYMIADRFVTLAASVSASVVKSVLIEAFIRLLSDTEAEVRTAIAGQIPGFAKLVDDSALFVERIIPKIQELVNDGSQHVRAALASQLGGLAPLFGTEATVEHLLPMLQRMLEDDFPDVRLNIIAKLDMVNGVIGIDRLSQSLLPAIVKLAEDKQWRVRLAIIEYIPILAQHFGVQFFDAKLGTLCMSWLGDHVFSIREAATVNLRRLTEVFGIEWATRTIIPQVLAMAAHPNYLYRMTTIFAISTLAPAVDVSVVDQYILPTITQLVEDPIPNIRFNVAKSYEVLIGVLKATEEGRGVIGEKVKPMLEKLEGDKDADVRYFADEDLEEEGSEYIQVQFAVAKENDASWVRIVIVIVIEGHML</sequence>
<evidence type="ECO:0000256" key="3">
    <source>
        <dbReference type="PROSITE-ProRule" id="PRU00103"/>
    </source>
</evidence>
<dbReference type="GO" id="GO:0000159">
    <property type="term" value="C:protein phosphatase type 2A complex"/>
    <property type="evidence" value="ECO:0007669"/>
    <property type="project" value="UniProtKB-ARBA"/>
</dbReference>
<feature type="repeat" description="HEAT" evidence="3">
    <location>
        <begin position="522"/>
        <end position="556"/>
    </location>
</feature>
<evidence type="ECO:0000256" key="1">
    <source>
        <dbReference type="ARBA" id="ARBA00022737"/>
    </source>
</evidence>